<feature type="transmembrane region" description="Helical" evidence="2">
    <location>
        <begin position="142"/>
        <end position="160"/>
    </location>
</feature>
<feature type="domain" description="Bacterial sugar transferase" evidence="3">
    <location>
        <begin position="297"/>
        <end position="476"/>
    </location>
</feature>
<gene>
    <name evidence="4" type="ORF">GGE06_004306</name>
</gene>
<feature type="transmembrane region" description="Helical" evidence="2">
    <location>
        <begin position="299"/>
        <end position="323"/>
    </location>
</feature>
<dbReference type="AlphaFoldDB" id="A0A7W7U1P0"/>
<evidence type="ECO:0000259" key="3">
    <source>
        <dbReference type="Pfam" id="PF02397"/>
    </source>
</evidence>
<dbReference type="Pfam" id="PF02397">
    <property type="entry name" value="Bac_transf"/>
    <property type="match status" value="1"/>
</dbReference>
<sequence length="483" mass="51879">MTTESTSVPSSPGPWPTAGQAFGLASLAPRRAAPGRLVLPRHRRERPRSGVAALVAVDALAVLAAASVLSAAHHDLRLVLPVMALVLVLDGQAGLYRPAAHIRALDELPALGSRAGFAWCLAAASVAAYSPGLAIGPLRLCAAYGTHVALVCLVRAVVLGRRRRIARERPRSALVVGSAGAARRFAAAAAQHPEYGVRPVGIVGVPEQGGASRAVGEAGLPVLTTTEEIHRAVIQNTVRDAVFLDDDPGLVSLFQQYGCTTWRVGGRHQDGPMGAHMWGYAWQRVVPLGERRGRASKRALDIVLAAPALALALPVLLLCALAVRLSDGPGVLFRQERVGQHGRHFTLLKFRTLRPSDDTESATRWNVAGDRRMSAAGSFLRKTSLDELPQLWNVLRGDMSLVGPRPERPYFVAQFSKIHAGYAARHRMPVGLTGLAQVHGLRGDTSIEDRCRFDNHYIDHWSLWQDVCILLRTAAGLVRPTGS</sequence>
<keyword evidence="5" id="KW-1185">Reference proteome</keyword>
<name>A0A7W7U1P0_9ACTN</name>
<dbReference type="Proteomes" id="UP000582643">
    <property type="component" value="Unassembled WGS sequence"/>
</dbReference>
<feature type="transmembrane region" description="Helical" evidence="2">
    <location>
        <begin position="51"/>
        <end position="72"/>
    </location>
</feature>
<evidence type="ECO:0000256" key="1">
    <source>
        <dbReference type="ARBA" id="ARBA00006464"/>
    </source>
</evidence>
<accession>A0A7W7U1P0</accession>
<keyword evidence="2" id="KW-1133">Transmembrane helix</keyword>
<evidence type="ECO:0000313" key="4">
    <source>
        <dbReference type="EMBL" id="MBB4983364.1"/>
    </source>
</evidence>
<evidence type="ECO:0000256" key="2">
    <source>
        <dbReference type="SAM" id="Phobius"/>
    </source>
</evidence>
<organism evidence="4 5">
    <name type="scientific">Streptomyces nymphaeiformis</name>
    <dbReference type="NCBI Taxonomy" id="2663842"/>
    <lineage>
        <taxon>Bacteria</taxon>
        <taxon>Bacillati</taxon>
        <taxon>Actinomycetota</taxon>
        <taxon>Actinomycetes</taxon>
        <taxon>Kitasatosporales</taxon>
        <taxon>Streptomycetaceae</taxon>
        <taxon>Streptomyces</taxon>
    </lineage>
</organism>
<comment type="caution">
    <text evidence="4">The sequence shown here is derived from an EMBL/GenBank/DDBJ whole genome shotgun (WGS) entry which is preliminary data.</text>
</comment>
<dbReference type="EMBL" id="JACHJY010000006">
    <property type="protein sequence ID" value="MBB4983364.1"/>
    <property type="molecule type" value="Genomic_DNA"/>
</dbReference>
<reference evidence="4 5" key="1">
    <citation type="submission" date="2020-08" db="EMBL/GenBank/DDBJ databases">
        <title>Genomic Encyclopedia of Type Strains, Phase III (KMG-III): the genomes of soil and plant-associated and newly described type strains.</title>
        <authorList>
            <person name="Whitman W."/>
        </authorList>
    </citation>
    <scope>NUCLEOTIDE SEQUENCE [LARGE SCALE GENOMIC DNA]</scope>
    <source>
        <strain evidence="4 5">SFB5A</strain>
    </source>
</reference>
<dbReference type="RefSeq" id="WP_116159130.1">
    <property type="nucleotide sequence ID" value="NZ_JACHJY010000006.1"/>
</dbReference>
<comment type="similarity">
    <text evidence="1">Belongs to the bacterial sugar transferase family.</text>
</comment>
<protein>
    <submittedName>
        <fullName evidence="4">Lipopolysaccharide/colanic/teichoic acid biosynthesis glycosyltransferase</fullName>
    </submittedName>
</protein>
<dbReference type="GO" id="GO:0016780">
    <property type="term" value="F:phosphotransferase activity, for other substituted phosphate groups"/>
    <property type="evidence" value="ECO:0007669"/>
    <property type="project" value="TreeGrafter"/>
</dbReference>
<feature type="transmembrane region" description="Helical" evidence="2">
    <location>
        <begin position="117"/>
        <end position="136"/>
    </location>
</feature>
<dbReference type="InterPro" id="IPR003362">
    <property type="entry name" value="Bact_transf"/>
</dbReference>
<feature type="transmembrane region" description="Helical" evidence="2">
    <location>
        <begin position="78"/>
        <end position="96"/>
    </location>
</feature>
<evidence type="ECO:0000313" key="5">
    <source>
        <dbReference type="Proteomes" id="UP000582643"/>
    </source>
</evidence>
<keyword evidence="2" id="KW-0472">Membrane</keyword>
<proteinExistence type="inferred from homology"/>
<dbReference type="PANTHER" id="PTHR30576">
    <property type="entry name" value="COLANIC BIOSYNTHESIS UDP-GLUCOSE LIPID CARRIER TRANSFERASE"/>
    <property type="match status" value="1"/>
</dbReference>
<keyword evidence="2" id="KW-0812">Transmembrane</keyword>
<dbReference type="PANTHER" id="PTHR30576:SF0">
    <property type="entry name" value="UNDECAPRENYL-PHOSPHATE N-ACETYLGALACTOSAMINYL 1-PHOSPHATE TRANSFERASE-RELATED"/>
    <property type="match status" value="1"/>
</dbReference>
<keyword evidence="4" id="KW-0808">Transferase</keyword>